<name>A0ABU6UC92_9FABA</name>
<accession>A0ABU6UC92</accession>
<comment type="caution">
    <text evidence="2">The sequence shown here is derived from an EMBL/GenBank/DDBJ whole genome shotgun (WGS) entry which is preliminary data.</text>
</comment>
<feature type="region of interest" description="Disordered" evidence="1">
    <location>
        <begin position="79"/>
        <end position="117"/>
    </location>
</feature>
<keyword evidence="3" id="KW-1185">Reference proteome</keyword>
<sequence>MCNRIITQQDMMNKEIVDMKKWQIQETVGKFKTTHMNKAHQQLNPNLVELPVTKVTKLIYENCDKKRPVFYGCLKSDLDAGSSSQAAPPTTPSTAPPSVPASEHDQADYYPEQFFQD</sequence>
<reference evidence="2 3" key="1">
    <citation type="journal article" date="2023" name="Plants (Basel)">
        <title>Bridging the Gap: Combining Genomics and Transcriptomics Approaches to Understand Stylosanthes scabra, an Orphan Legume from the Brazilian Caatinga.</title>
        <authorList>
            <person name="Ferreira-Neto J.R.C."/>
            <person name="da Silva M.D."/>
            <person name="Binneck E."/>
            <person name="de Melo N.F."/>
            <person name="da Silva R.H."/>
            <person name="de Melo A.L.T.M."/>
            <person name="Pandolfi V."/>
            <person name="Bustamante F.O."/>
            <person name="Brasileiro-Vidal A.C."/>
            <person name="Benko-Iseppon A.M."/>
        </authorList>
    </citation>
    <scope>NUCLEOTIDE SEQUENCE [LARGE SCALE GENOMIC DNA]</scope>
    <source>
        <tissue evidence="2">Leaves</tissue>
    </source>
</reference>
<evidence type="ECO:0000256" key="1">
    <source>
        <dbReference type="SAM" id="MobiDB-lite"/>
    </source>
</evidence>
<gene>
    <name evidence="2" type="ORF">PIB30_033222</name>
</gene>
<dbReference type="Proteomes" id="UP001341840">
    <property type="component" value="Unassembled WGS sequence"/>
</dbReference>
<feature type="compositionally biased region" description="Pro residues" evidence="1">
    <location>
        <begin position="89"/>
        <end position="99"/>
    </location>
</feature>
<evidence type="ECO:0000313" key="2">
    <source>
        <dbReference type="EMBL" id="MED6158489.1"/>
    </source>
</evidence>
<protein>
    <submittedName>
        <fullName evidence="2">Uncharacterized protein</fullName>
    </submittedName>
</protein>
<dbReference type="EMBL" id="JASCZI010120978">
    <property type="protein sequence ID" value="MED6158489.1"/>
    <property type="molecule type" value="Genomic_DNA"/>
</dbReference>
<organism evidence="2 3">
    <name type="scientific">Stylosanthes scabra</name>
    <dbReference type="NCBI Taxonomy" id="79078"/>
    <lineage>
        <taxon>Eukaryota</taxon>
        <taxon>Viridiplantae</taxon>
        <taxon>Streptophyta</taxon>
        <taxon>Embryophyta</taxon>
        <taxon>Tracheophyta</taxon>
        <taxon>Spermatophyta</taxon>
        <taxon>Magnoliopsida</taxon>
        <taxon>eudicotyledons</taxon>
        <taxon>Gunneridae</taxon>
        <taxon>Pentapetalae</taxon>
        <taxon>rosids</taxon>
        <taxon>fabids</taxon>
        <taxon>Fabales</taxon>
        <taxon>Fabaceae</taxon>
        <taxon>Papilionoideae</taxon>
        <taxon>50 kb inversion clade</taxon>
        <taxon>dalbergioids sensu lato</taxon>
        <taxon>Dalbergieae</taxon>
        <taxon>Pterocarpus clade</taxon>
        <taxon>Stylosanthes</taxon>
    </lineage>
</organism>
<evidence type="ECO:0000313" key="3">
    <source>
        <dbReference type="Proteomes" id="UP001341840"/>
    </source>
</evidence>
<proteinExistence type="predicted"/>